<dbReference type="AlphaFoldDB" id="A0A0E1VQQ4"/>
<keyword evidence="1" id="KW-0472">Membrane</keyword>
<dbReference type="Proteomes" id="UP000001812">
    <property type="component" value="Chromosome II"/>
</dbReference>
<reference evidence="2 3" key="2">
    <citation type="submission" date="2009-05" db="EMBL/GenBank/DDBJ databases">
        <authorList>
            <person name="Harkins D.M."/>
            <person name="DeShazer D."/>
            <person name="Woods D.E."/>
            <person name="Brinkac L.M."/>
            <person name="Brown K.A."/>
            <person name="Hung G.C."/>
            <person name="Tuanyok A."/>
            <person name="Zhang B."/>
            <person name="Nierman W.C."/>
        </authorList>
    </citation>
    <scope>NUCLEOTIDE SEQUENCE [LARGE SCALE GENOMIC DNA]</scope>
    <source>
        <strain evidence="2 3">1710a</strain>
    </source>
</reference>
<evidence type="ECO:0000313" key="3">
    <source>
        <dbReference type="Proteomes" id="UP000001812"/>
    </source>
</evidence>
<name>A0A0E1VQQ4_BURPE</name>
<organism evidence="2 3">
    <name type="scientific">Burkholderia pseudomallei 1710a</name>
    <dbReference type="NCBI Taxonomy" id="320371"/>
    <lineage>
        <taxon>Bacteria</taxon>
        <taxon>Pseudomonadati</taxon>
        <taxon>Pseudomonadota</taxon>
        <taxon>Betaproteobacteria</taxon>
        <taxon>Burkholderiales</taxon>
        <taxon>Burkholderiaceae</taxon>
        <taxon>Burkholderia</taxon>
        <taxon>pseudomallei group</taxon>
    </lineage>
</organism>
<protein>
    <submittedName>
        <fullName evidence="2">Uncharacterized protein</fullName>
    </submittedName>
</protein>
<keyword evidence="1" id="KW-1133">Transmembrane helix</keyword>
<sequence length="37" mass="4191">MRSNFRHNSRARAVKYPVGNLVLCCFIVAALHSAFKL</sequence>
<gene>
    <name evidence="2" type="ORF">BURPS1710A_A0772</name>
</gene>
<evidence type="ECO:0000256" key="1">
    <source>
        <dbReference type="SAM" id="Phobius"/>
    </source>
</evidence>
<feature type="transmembrane region" description="Helical" evidence="1">
    <location>
        <begin position="16"/>
        <end position="35"/>
    </location>
</feature>
<dbReference type="EMBL" id="CM000833">
    <property type="protein sequence ID" value="EET03220.1"/>
    <property type="molecule type" value="Genomic_DNA"/>
</dbReference>
<proteinExistence type="predicted"/>
<accession>A0A0E1VQQ4</accession>
<evidence type="ECO:0000313" key="2">
    <source>
        <dbReference type="EMBL" id="EET03220.1"/>
    </source>
</evidence>
<dbReference type="HOGENOM" id="CLU_3341417_0_0_4"/>
<reference evidence="3" key="1">
    <citation type="submission" date="2007-08" db="EMBL/GenBank/DDBJ databases">
        <title>Annotation of Burkholderia pseudomallei 1710a.</title>
        <authorList>
            <person name="Harkins D.M."/>
            <person name="DeShazer D."/>
            <person name="Woods D.E."/>
            <person name="Brinkac L.M."/>
            <person name="Brown K.A."/>
            <person name="Hung G.C."/>
            <person name="Tuanyok A."/>
            <person name="Zhang B."/>
            <person name="Nierman W.C."/>
        </authorList>
    </citation>
    <scope>NUCLEOTIDE SEQUENCE [LARGE SCALE GENOMIC DNA]</scope>
    <source>
        <strain evidence="3">1710a</strain>
    </source>
</reference>
<keyword evidence="1" id="KW-0812">Transmembrane</keyword>